<dbReference type="AlphaFoldDB" id="A0A2P2NZY6"/>
<name>A0A2P2NZY6_RHIMU</name>
<evidence type="ECO:0000256" key="1">
    <source>
        <dbReference type="SAM" id="MobiDB-lite"/>
    </source>
</evidence>
<proteinExistence type="predicted"/>
<organism evidence="2">
    <name type="scientific">Rhizophora mucronata</name>
    <name type="common">Asiatic mangrove</name>
    <dbReference type="NCBI Taxonomy" id="61149"/>
    <lineage>
        <taxon>Eukaryota</taxon>
        <taxon>Viridiplantae</taxon>
        <taxon>Streptophyta</taxon>
        <taxon>Embryophyta</taxon>
        <taxon>Tracheophyta</taxon>
        <taxon>Spermatophyta</taxon>
        <taxon>Magnoliopsida</taxon>
        <taxon>eudicotyledons</taxon>
        <taxon>Gunneridae</taxon>
        <taxon>Pentapetalae</taxon>
        <taxon>rosids</taxon>
        <taxon>fabids</taxon>
        <taxon>Malpighiales</taxon>
        <taxon>Rhizophoraceae</taxon>
        <taxon>Rhizophora</taxon>
    </lineage>
</organism>
<feature type="region of interest" description="Disordered" evidence="1">
    <location>
        <begin position="1"/>
        <end position="45"/>
    </location>
</feature>
<evidence type="ECO:0000313" key="2">
    <source>
        <dbReference type="EMBL" id="MBX48002.1"/>
    </source>
</evidence>
<dbReference type="EMBL" id="GGEC01067518">
    <property type="protein sequence ID" value="MBX48002.1"/>
    <property type="molecule type" value="Transcribed_RNA"/>
</dbReference>
<protein>
    <submittedName>
        <fullName evidence="2">Pentatricopeptide repeat-containing protein At2g17670 family</fullName>
    </submittedName>
</protein>
<sequence length="45" mass="4998">MTPRSSSIPWLPPRRTHLTPASKSPFFNPMPQSPPSMTPSLFSTT</sequence>
<accession>A0A2P2NZY6</accession>
<reference evidence="2" key="1">
    <citation type="submission" date="2018-02" db="EMBL/GenBank/DDBJ databases">
        <title>Rhizophora mucronata_Transcriptome.</title>
        <authorList>
            <person name="Meera S.P."/>
            <person name="Sreeshan A."/>
            <person name="Augustine A."/>
        </authorList>
    </citation>
    <scope>NUCLEOTIDE SEQUENCE</scope>
    <source>
        <tissue evidence="2">Leaf</tissue>
    </source>
</reference>